<keyword evidence="3" id="KW-1185">Reference proteome</keyword>
<dbReference type="PANTHER" id="PTHR22084">
    <property type="entry name" value="GEX INTERACTING PROTEIN PROTEIN 4"/>
    <property type="match status" value="1"/>
</dbReference>
<comment type="caution">
    <text evidence="2">The sequence shown here is derived from an EMBL/GenBank/DDBJ whole genome shotgun (WGS) entry which is preliminary data.</text>
</comment>
<accession>A0AA36GWI6</accession>
<dbReference type="PANTHER" id="PTHR22084:SF1">
    <property type="entry name" value="BZIP DOMAIN-CONTAINING PROTEIN-RELATED"/>
    <property type="match status" value="1"/>
</dbReference>
<dbReference type="Proteomes" id="UP001176961">
    <property type="component" value="Unassembled WGS sequence"/>
</dbReference>
<dbReference type="EMBL" id="CATQJL010000223">
    <property type="protein sequence ID" value="CAJ0599612.1"/>
    <property type="molecule type" value="Genomic_DNA"/>
</dbReference>
<dbReference type="EMBL" id="CATQJL010000223">
    <property type="protein sequence ID" value="CAJ0599611.1"/>
    <property type="molecule type" value="Genomic_DNA"/>
</dbReference>
<evidence type="ECO:0000313" key="2">
    <source>
        <dbReference type="EMBL" id="CAJ0599612.1"/>
    </source>
</evidence>
<name>A0AA36GWI6_CYLNA</name>
<sequence>MRPELRQQQNAKRAELLRKARQRDEELCHLTETCSLDTLDEETRRAVAEAQMRRVRRAEQARAKYYRMNRSVSHGNWAKSCVFAITGDRLDLTR</sequence>
<evidence type="ECO:0000313" key="3">
    <source>
        <dbReference type="Proteomes" id="UP001176961"/>
    </source>
</evidence>
<dbReference type="AlphaFoldDB" id="A0AA36GWI6"/>
<evidence type="ECO:0000313" key="1">
    <source>
        <dbReference type="EMBL" id="CAJ0599611.1"/>
    </source>
</evidence>
<gene>
    <name evidence="1" type="ORF">CYNAS_LOCUS11594</name>
    <name evidence="2" type="ORF">CYNAS_LOCUS11595</name>
</gene>
<proteinExistence type="predicted"/>
<protein>
    <submittedName>
        <fullName evidence="2">Uncharacterized protein</fullName>
    </submittedName>
</protein>
<reference evidence="2" key="1">
    <citation type="submission" date="2023-07" db="EMBL/GenBank/DDBJ databases">
        <authorList>
            <consortium name="CYATHOMIX"/>
        </authorList>
    </citation>
    <scope>NUCLEOTIDE SEQUENCE</scope>
    <source>
        <strain evidence="2">N/A</strain>
    </source>
</reference>
<organism evidence="2 3">
    <name type="scientific">Cylicocyclus nassatus</name>
    <name type="common">Nematode worm</name>
    <dbReference type="NCBI Taxonomy" id="53992"/>
    <lineage>
        <taxon>Eukaryota</taxon>
        <taxon>Metazoa</taxon>
        <taxon>Ecdysozoa</taxon>
        <taxon>Nematoda</taxon>
        <taxon>Chromadorea</taxon>
        <taxon>Rhabditida</taxon>
        <taxon>Rhabditina</taxon>
        <taxon>Rhabditomorpha</taxon>
        <taxon>Strongyloidea</taxon>
        <taxon>Strongylidae</taxon>
        <taxon>Cylicocyclus</taxon>
    </lineage>
</organism>